<sequence length="624" mass="71250">MCGTCLVGGIYTVIQTKARLTSEEWGENYFLVGPYVESNVRTQVELIEPTNPVLKRTIDKMNSCGCKVYFGRWLIEGSPYVILIDVGFTAWSLDRWKTELWDLCNIGVPWFDREANDAVLFGFLTAWLLGEYAAQSEEPPHIVAQFHEWLAGLGLVLCRHRQLSVATIFTTHATLLGRYLCAGNVDFYNNLAEFNVDKEAGDRQIYHRYCLERAAAHCAHVFTTVSQITAIEAEHLLKRKPAGRYEFSNKGADIFLEALARLNYLLRVNHSDVTVIAFFIMPARTNNFNVETLKGQAVRKQLWDTAQTVKERFGKKLYDSLLVGQLPDVSKILDKDDFTIMKRAIFATQRQCLPPVCTHNMLEDSSDPILNCVRRIGLFNSSADRVKIIFHPEFLSSTSPLLPMDYEDFVRGCHLGVFPSYYEPWGYTPAECTVMGIPSISTNLSGFGCFMEEHIADPSAYGIYILDRRFRGIDESCNQLTSFLFQFCKQSRRQRIIQRNRTERLSDLLDWRYLGRYYIAARHMALAKAFPDTYIYELHEPTSTSGFRYPRPASVPPSPSLSRHSSPHHSEAEDNDEEERYDEDLEAEKDRVNIRQPYTTPFKNKSSAVHGANGNSDEVTGEKN</sequence>
<evidence type="ECO:0000256" key="12">
    <source>
        <dbReference type="SAM" id="MobiDB-lite"/>
    </source>
</evidence>
<dbReference type="EC" id="2.4.1.11" evidence="11"/>
<dbReference type="Gene3D" id="3.40.50.2000">
    <property type="entry name" value="Glycogen Phosphorylase B"/>
    <property type="match status" value="2"/>
</dbReference>
<keyword evidence="6 11" id="KW-0808">Transferase</keyword>
<feature type="region of interest" description="Disordered" evidence="12">
    <location>
        <begin position="546"/>
        <end position="624"/>
    </location>
</feature>
<proteinExistence type="inferred from homology"/>
<comment type="subunit">
    <text evidence="9">Part of the GYS1-GYG1 complex, a heterooctamer composed of a tetramer of GYS1 and 2 dimers of GYG1, where each GYS1 protomer binds to one GYG1 subunit (via GYG1 C-terminus); the GYS1 tetramer may dissociate from GYG1 dimers to continue glycogen polymerization on its own.</text>
</comment>
<keyword evidence="4" id="KW-0597">Phosphoprotein</keyword>
<evidence type="ECO:0000256" key="5">
    <source>
        <dbReference type="ARBA" id="ARBA00022676"/>
    </source>
</evidence>
<comment type="catalytic activity">
    <reaction evidence="10">
        <text>[(1-&gt;4)-alpha-D-glucosyl](n) + UDP-alpha-D-glucose = [(1-&gt;4)-alpha-D-glucosyl](n+1) + UDP + H(+)</text>
        <dbReference type="Rhea" id="RHEA:18549"/>
        <dbReference type="Rhea" id="RHEA-COMP:9584"/>
        <dbReference type="Rhea" id="RHEA-COMP:9587"/>
        <dbReference type="ChEBI" id="CHEBI:15378"/>
        <dbReference type="ChEBI" id="CHEBI:15444"/>
        <dbReference type="ChEBI" id="CHEBI:58223"/>
        <dbReference type="ChEBI" id="CHEBI:58885"/>
        <dbReference type="EC" id="2.4.1.11"/>
    </reaction>
    <physiologicalReaction direction="left-to-right" evidence="10">
        <dbReference type="Rhea" id="RHEA:18550"/>
    </physiologicalReaction>
</comment>
<gene>
    <name evidence="13" type="ORF">EXN66_Car016030</name>
</gene>
<evidence type="ECO:0000313" key="13">
    <source>
        <dbReference type="EMBL" id="KAF3700343.1"/>
    </source>
</evidence>
<evidence type="ECO:0000256" key="9">
    <source>
        <dbReference type="ARBA" id="ARBA00044021"/>
    </source>
</evidence>
<comment type="pathway">
    <text evidence="1 11">Glycan biosynthesis; glycogen biosynthesis.</text>
</comment>
<evidence type="ECO:0000256" key="3">
    <source>
        <dbReference type="ARBA" id="ARBA00022533"/>
    </source>
</evidence>
<evidence type="ECO:0000256" key="6">
    <source>
        <dbReference type="ARBA" id="ARBA00022679"/>
    </source>
</evidence>
<dbReference type="EMBL" id="CM015726">
    <property type="protein sequence ID" value="KAF3700343.1"/>
    <property type="molecule type" value="Genomic_DNA"/>
</dbReference>
<dbReference type="Proteomes" id="UP000503349">
    <property type="component" value="Chromosome 15"/>
</dbReference>
<dbReference type="GO" id="GO:0004373">
    <property type="term" value="F:alpha-1,4-glucan glucosyltransferase (UDP-glucose donor) activity"/>
    <property type="evidence" value="ECO:0007669"/>
    <property type="project" value="UniProtKB-EC"/>
</dbReference>
<keyword evidence="5 11" id="KW-0328">Glycosyltransferase</keyword>
<evidence type="ECO:0000256" key="7">
    <source>
        <dbReference type="ARBA" id="ARBA00023056"/>
    </source>
</evidence>
<dbReference type="AlphaFoldDB" id="A0A6G1QDD7"/>
<comment type="function">
    <text evidence="8">Glycogen synthase participates in the glycogen biosynthetic process along with glycogenin and glycogen branching enzyme. Extends the primer composed of a few glucose units formed by glycogenin by adding new glucose units to it. In this context, glycogen synthase transfers the glycosyl residue from UDP-Glc to the non-reducing end of alpha-1,4-glucan.</text>
</comment>
<evidence type="ECO:0000256" key="4">
    <source>
        <dbReference type="ARBA" id="ARBA00022553"/>
    </source>
</evidence>
<dbReference type="Pfam" id="PF05693">
    <property type="entry name" value="Glycogen_syn"/>
    <property type="match status" value="2"/>
</dbReference>
<name>A0A6G1QDD7_CHAAH</name>
<feature type="compositionally biased region" description="Polar residues" evidence="12">
    <location>
        <begin position="596"/>
        <end position="618"/>
    </location>
</feature>
<evidence type="ECO:0000256" key="8">
    <source>
        <dbReference type="ARBA" id="ARBA00043883"/>
    </source>
</evidence>
<evidence type="ECO:0000313" key="14">
    <source>
        <dbReference type="Proteomes" id="UP000503349"/>
    </source>
</evidence>
<dbReference type="SUPFAM" id="SSF53756">
    <property type="entry name" value="UDP-Glycosyltransferase/glycogen phosphorylase"/>
    <property type="match status" value="2"/>
</dbReference>
<dbReference type="PANTHER" id="PTHR10176:SF2">
    <property type="entry name" value="GLYCOGEN [STARCH] SYNTHASE, MUSCLE"/>
    <property type="match status" value="1"/>
</dbReference>
<dbReference type="UniPathway" id="UPA00164"/>
<dbReference type="FunFam" id="3.40.50.2000:FF:000014">
    <property type="entry name" value="Glycogen [starch] synthase"/>
    <property type="match status" value="1"/>
</dbReference>
<reference evidence="14" key="2">
    <citation type="submission" date="2019-02" db="EMBL/GenBank/DDBJ databases">
        <title>Opniocepnalus argus Var Kimnra genome.</title>
        <authorList>
            <person name="Zhou C."/>
            <person name="Xiao S."/>
        </authorList>
    </citation>
    <scope>NUCLEOTIDE SEQUENCE [LARGE SCALE GENOMIC DNA]</scope>
</reference>
<evidence type="ECO:0000256" key="2">
    <source>
        <dbReference type="ARBA" id="ARBA00010686"/>
    </source>
</evidence>
<keyword evidence="3" id="KW-0021">Allosteric enzyme</keyword>
<protein>
    <recommendedName>
        <fullName evidence="11">Glycogen [starch] synthase</fullName>
        <ecNumber evidence="11">2.4.1.11</ecNumber>
    </recommendedName>
</protein>
<dbReference type="InterPro" id="IPR008631">
    <property type="entry name" value="Glycogen_synth"/>
</dbReference>
<dbReference type="GO" id="GO:0005737">
    <property type="term" value="C:cytoplasm"/>
    <property type="evidence" value="ECO:0007669"/>
    <property type="project" value="TreeGrafter"/>
</dbReference>
<organism evidence="13 14">
    <name type="scientific">Channa argus</name>
    <name type="common">Northern snakehead</name>
    <name type="synonym">Ophicephalus argus</name>
    <dbReference type="NCBI Taxonomy" id="215402"/>
    <lineage>
        <taxon>Eukaryota</taxon>
        <taxon>Metazoa</taxon>
        <taxon>Chordata</taxon>
        <taxon>Craniata</taxon>
        <taxon>Vertebrata</taxon>
        <taxon>Euteleostomi</taxon>
        <taxon>Actinopterygii</taxon>
        <taxon>Neopterygii</taxon>
        <taxon>Teleostei</taxon>
        <taxon>Neoteleostei</taxon>
        <taxon>Acanthomorphata</taxon>
        <taxon>Anabantaria</taxon>
        <taxon>Anabantiformes</taxon>
        <taxon>Channoidei</taxon>
        <taxon>Channidae</taxon>
        <taxon>Channa</taxon>
    </lineage>
</organism>
<keyword evidence="14" id="KW-1185">Reference proteome</keyword>
<accession>A0A6G1QDD7</accession>
<evidence type="ECO:0000256" key="11">
    <source>
        <dbReference type="RuleBase" id="RU363104"/>
    </source>
</evidence>
<comment type="function">
    <text evidence="11">Transfers the glycosyl residue from UDP-Glc to the non-reducing end of alpha-1,4-glucan.</text>
</comment>
<reference evidence="13 14" key="1">
    <citation type="submission" date="2019-02" db="EMBL/GenBank/DDBJ databases">
        <title>Opniocepnalus argus genome.</title>
        <authorList>
            <person name="Zhou C."/>
            <person name="Xiao S."/>
        </authorList>
    </citation>
    <scope>NUCLEOTIDE SEQUENCE [LARGE SCALE GENOMIC DNA]</scope>
    <source>
        <strain evidence="13">OARG1902GOOAL</strain>
        <tissue evidence="13">Muscle</tissue>
    </source>
</reference>
<evidence type="ECO:0000256" key="10">
    <source>
        <dbReference type="ARBA" id="ARBA00047345"/>
    </source>
</evidence>
<dbReference type="GO" id="GO:0005978">
    <property type="term" value="P:glycogen biosynthetic process"/>
    <property type="evidence" value="ECO:0007669"/>
    <property type="project" value="UniProtKB-UniPathway"/>
</dbReference>
<keyword evidence="7 11" id="KW-0320">Glycogen biosynthesis</keyword>
<feature type="compositionally biased region" description="Acidic residues" evidence="12">
    <location>
        <begin position="573"/>
        <end position="587"/>
    </location>
</feature>
<comment type="similarity">
    <text evidence="2 11">Belongs to the glycosyltransferase 3 family.</text>
</comment>
<dbReference type="PANTHER" id="PTHR10176">
    <property type="entry name" value="GLYCOGEN SYNTHASE"/>
    <property type="match status" value="1"/>
</dbReference>
<evidence type="ECO:0000256" key="1">
    <source>
        <dbReference type="ARBA" id="ARBA00004964"/>
    </source>
</evidence>